<keyword evidence="4" id="KW-0347">Helicase</keyword>
<dbReference type="Proteomes" id="UP000034826">
    <property type="component" value="Unassembled WGS sequence"/>
</dbReference>
<dbReference type="PROSITE" id="PS51459">
    <property type="entry name" value="FIDO"/>
    <property type="match status" value="1"/>
</dbReference>
<evidence type="ECO:0000256" key="1">
    <source>
        <dbReference type="PIRSR" id="PIRSR640198-1"/>
    </source>
</evidence>
<dbReference type="AlphaFoldDB" id="A0A0G1J7H9"/>
<reference evidence="4 5" key="1">
    <citation type="journal article" date="2015" name="Nature">
        <title>rRNA introns, odd ribosomes, and small enigmatic genomes across a large radiation of phyla.</title>
        <authorList>
            <person name="Brown C.T."/>
            <person name="Hug L.A."/>
            <person name="Thomas B.C."/>
            <person name="Sharon I."/>
            <person name="Castelle C.J."/>
            <person name="Singh A."/>
            <person name="Wilkins M.J."/>
            <person name="Williams K.H."/>
            <person name="Banfield J.F."/>
        </authorList>
    </citation>
    <scope>NUCLEOTIDE SEQUENCE [LARGE SCALE GENOMIC DNA]</scope>
</reference>
<dbReference type="InterPro" id="IPR040198">
    <property type="entry name" value="Fido_containing"/>
</dbReference>
<dbReference type="GO" id="GO:0004386">
    <property type="term" value="F:helicase activity"/>
    <property type="evidence" value="ECO:0007669"/>
    <property type="project" value="UniProtKB-KW"/>
</dbReference>
<dbReference type="Pfam" id="PF02661">
    <property type="entry name" value="Fic"/>
    <property type="match status" value="1"/>
</dbReference>
<gene>
    <name evidence="4" type="ORF">UW60_C0010G0003</name>
</gene>
<feature type="active site" evidence="1">
    <location>
        <position position="136"/>
    </location>
</feature>
<dbReference type="EMBL" id="LCIY01000010">
    <property type="protein sequence ID" value="KKT67240.1"/>
    <property type="molecule type" value="Genomic_DNA"/>
</dbReference>
<comment type="caution">
    <text evidence="4">The sequence shown here is derived from an EMBL/GenBank/DDBJ whole genome shotgun (WGS) entry which is preliminary data.</text>
</comment>
<evidence type="ECO:0000313" key="5">
    <source>
        <dbReference type="Proteomes" id="UP000034826"/>
    </source>
</evidence>
<dbReference type="SUPFAM" id="SSF140931">
    <property type="entry name" value="Fic-like"/>
    <property type="match status" value="1"/>
</dbReference>
<protein>
    <submittedName>
        <fullName evidence="4">Helicase-like protein</fullName>
    </submittedName>
</protein>
<dbReference type="PANTHER" id="PTHR13504">
    <property type="entry name" value="FIDO DOMAIN-CONTAINING PROTEIN DDB_G0283145"/>
    <property type="match status" value="1"/>
</dbReference>
<proteinExistence type="predicted"/>
<sequence length="206" mass="23868">MTNTSTKPKGATTYKETAFGIISRSELLKLELEGTKRGLIFVGKNYKEDITPEFILRVHNTAFGWIFPEWAGKYRSIRVEFSGKEPVLPHQIPEQILNLCADLNERLNNLNKNDEAYIENVVSLLAWFQHRFVWIHPFQDYNGRVARMITIQILLRMELPPIEIKAESNTDRQKYLNAMYSADEGNYEKLEKLIESALNESLKSTT</sequence>
<evidence type="ECO:0000313" key="4">
    <source>
        <dbReference type="EMBL" id="KKT67240.1"/>
    </source>
</evidence>
<keyword evidence="2" id="KW-0547">Nucleotide-binding</keyword>
<dbReference type="Gene3D" id="1.10.3290.10">
    <property type="entry name" value="Fido-like domain"/>
    <property type="match status" value="1"/>
</dbReference>
<dbReference type="InterPro" id="IPR003812">
    <property type="entry name" value="Fido"/>
</dbReference>
<keyword evidence="2" id="KW-0067">ATP-binding</keyword>
<accession>A0A0G1J7H9</accession>
<name>A0A0G1J7H9_9BACT</name>
<dbReference type="PANTHER" id="PTHR13504:SF38">
    <property type="entry name" value="FIDO DOMAIN-CONTAINING PROTEIN"/>
    <property type="match status" value="1"/>
</dbReference>
<evidence type="ECO:0000259" key="3">
    <source>
        <dbReference type="PROSITE" id="PS51459"/>
    </source>
</evidence>
<feature type="domain" description="Fido" evidence="3">
    <location>
        <begin position="50"/>
        <end position="196"/>
    </location>
</feature>
<dbReference type="InterPro" id="IPR036597">
    <property type="entry name" value="Fido-like_dom_sf"/>
</dbReference>
<organism evidence="4 5">
    <name type="scientific">Candidatus Woesebacteria bacterium GW2011_GWA2_44_33</name>
    <dbReference type="NCBI Taxonomy" id="1618564"/>
    <lineage>
        <taxon>Bacteria</taxon>
        <taxon>Candidatus Woeseibacteriota</taxon>
    </lineage>
</organism>
<feature type="binding site" evidence="2">
    <location>
        <begin position="140"/>
        <end position="147"/>
    </location>
    <ligand>
        <name>ATP</name>
        <dbReference type="ChEBI" id="CHEBI:30616"/>
    </ligand>
</feature>
<dbReference type="GO" id="GO:0005524">
    <property type="term" value="F:ATP binding"/>
    <property type="evidence" value="ECO:0007669"/>
    <property type="project" value="UniProtKB-KW"/>
</dbReference>
<evidence type="ECO:0000256" key="2">
    <source>
        <dbReference type="PIRSR" id="PIRSR640198-2"/>
    </source>
</evidence>
<keyword evidence="4" id="KW-0378">Hydrolase</keyword>